<keyword evidence="1" id="KW-0812">Transmembrane</keyword>
<dbReference type="RefSeq" id="WP_305928453.1">
    <property type="nucleotide sequence ID" value="NZ_JAVAIL010000001.1"/>
</dbReference>
<accession>A0ABT9H4T4</accession>
<gene>
    <name evidence="2" type="ORF">Q9K01_01545</name>
</gene>
<keyword evidence="1" id="KW-0472">Membrane</keyword>
<feature type="transmembrane region" description="Helical" evidence="1">
    <location>
        <begin position="41"/>
        <end position="60"/>
    </location>
</feature>
<keyword evidence="1" id="KW-1133">Transmembrane helix</keyword>
<evidence type="ECO:0000256" key="1">
    <source>
        <dbReference type="SAM" id="Phobius"/>
    </source>
</evidence>
<dbReference type="InterPro" id="IPR010718">
    <property type="entry name" value="DUF1294"/>
</dbReference>
<feature type="transmembrane region" description="Helical" evidence="1">
    <location>
        <begin position="80"/>
        <end position="98"/>
    </location>
</feature>
<dbReference type="Pfam" id="PF06961">
    <property type="entry name" value="DUF1294"/>
    <property type="match status" value="1"/>
</dbReference>
<dbReference type="EMBL" id="JAVAIL010000001">
    <property type="protein sequence ID" value="MDP4538312.1"/>
    <property type="molecule type" value="Genomic_DNA"/>
</dbReference>
<name>A0ABT9H4T4_9SPHN</name>
<feature type="transmembrane region" description="Helical" evidence="1">
    <location>
        <begin position="12"/>
        <end position="29"/>
    </location>
</feature>
<comment type="caution">
    <text evidence="2">The sequence shown here is derived from an EMBL/GenBank/DDBJ whole genome shotgun (WGS) entry which is preliminary data.</text>
</comment>
<organism evidence="2 3">
    <name type="scientific">Qipengyuania benthica</name>
    <dbReference type="NCBI Taxonomy" id="3067651"/>
    <lineage>
        <taxon>Bacteria</taxon>
        <taxon>Pseudomonadati</taxon>
        <taxon>Pseudomonadota</taxon>
        <taxon>Alphaproteobacteria</taxon>
        <taxon>Sphingomonadales</taxon>
        <taxon>Erythrobacteraceae</taxon>
        <taxon>Qipengyuania</taxon>
    </lineage>
</organism>
<evidence type="ECO:0000313" key="2">
    <source>
        <dbReference type="EMBL" id="MDP4538312.1"/>
    </source>
</evidence>
<dbReference type="Proteomes" id="UP001235664">
    <property type="component" value="Unassembled WGS sequence"/>
</dbReference>
<evidence type="ECO:0000313" key="3">
    <source>
        <dbReference type="Proteomes" id="UP001235664"/>
    </source>
</evidence>
<reference evidence="2 3" key="1">
    <citation type="submission" date="2023-08" db="EMBL/GenBank/DDBJ databases">
        <title>genomic of DY56.</title>
        <authorList>
            <person name="Wang Y."/>
        </authorList>
    </citation>
    <scope>NUCLEOTIDE SEQUENCE [LARGE SCALE GENOMIC DNA]</scope>
    <source>
        <strain evidence="2 3">DY56-A-20</strain>
    </source>
</reference>
<proteinExistence type="predicted"/>
<keyword evidence="3" id="KW-1185">Reference proteome</keyword>
<protein>
    <submittedName>
        <fullName evidence="2">DUF1294 domain-containing protein</fullName>
    </submittedName>
</protein>
<sequence length="99" mass="10477">MDPLALLTPANIATYLIASNFVAFAAFGVDKMLAEAGARRISEATLLQLAFIGGTPGAYAGRRLFRHKTRKQPFSSNLHTIAMSQIVAAAGLGTWVLTG</sequence>